<dbReference type="RefSeq" id="WP_189577919.1">
    <property type="nucleotide sequence ID" value="NZ_BMXV01000008.1"/>
</dbReference>
<evidence type="ECO:0000256" key="3">
    <source>
        <dbReference type="ARBA" id="ARBA00023163"/>
    </source>
</evidence>
<dbReference type="InterPro" id="IPR050109">
    <property type="entry name" value="HTH-type_TetR-like_transc_reg"/>
</dbReference>
<dbReference type="Pfam" id="PF00440">
    <property type="entry name" value="TetR_N"/>
    <property type="match status" value="1"/>
</dbReference>
<dbReference type="PANTHER" id="PTHR30055:SF234">
    <property type="entry name" value="HTH-TYPE TRANSCRIPTIONAL REGULATOR BETI"/>
    <property type="match status" value="1"/>
</dbReference>
<keyword evidence="7" id="KW-1185">Reference proteome</keyword>
<accession>A0ABQ3B724</accession>
<dbReference type="PROSITE" id="PS50977">
    <property type="entry name" value="HTH_TETR_2"/>
    <property type="match status" value="1"/>
</dbReference>
<dbReference type="PANTHER" id="PTHR30055">
    <property type="entry name" value="HTH-TYPE TRANSCRIPTIONAL REGULATOR RUTR"/>
    <property type="match status" value="1"/>
</dbReference>
<feature type="DNA-binding region" description="H-T-H motif" evidence="4">
    <location>
        <begin position="47"/>
        <end position="66"/>
    </location>
</feature>
<dbReference type="Proteomes" id="UP000601597">
    <property type="component" value="Unassembled WGS sequence"/>
</dbReference>
<dbReference type="SUPFAM" id="SSF46689">
    <property type="entry name" value="Homeodomain-like"/>
    <property type="match status" value="1"/>
</dbReference>
<keyword evidence="3" id="KW-0804">Transcription</keyword>
<evidence type="ECO:0000259" key="5">
    <source>
        <dbReference type="PROSITE" id="PS50977"/>
    </source>
</evidence>
<gene>
    <name evidence="6" type="ORF">GCM10007071_32740</name>
</gene>
<keyword evidence="1" id="KW-0805">Transcription regulation</keyword>
<sequence>MNRPTHTASARTKPLKRPRQARARFTVQAIYDAYVRIWQREGWDQLTTRKVALETGVAVGTFYEYFPSKEALHSGYVRHCIEQMLQQIMERIIAPEQLTWQQRVRGLIRHLAGLESDRTWFSPDMMHLEPLVADLRHQQRAYDELLGIWHQMLSACHDLTPKPSAEAVEALHLATWGGRRYALQVSLDQMRLESWAEEMERLCILAMAPDRQR</sequence>
<evidence type="ECO:0000256" key="4">
    <source>
        <dbReference type="PROSITE-ProRule" id="PRU00335"/>
    </source>
</evidence>
<organism evidence="6 7">
    <name type="scientific">Marinobacter zhanjiangensis</name>
    <dbReference type="NCBI Taxonomy" id="578215"/>
    <lineage>
        <taxon>Bacteria</taxon>
        <taxon>Pseudomonadati</taxon>
        <taxon>Pseudomonadota</taxon>
        <taxon>Gammaproteobacteria</taxon>
        <taxon>Pseudomonadales</taxon>
        <taxon>Marinobacteraceae</taxon>
        <taxon>Marinobacter</taxon>
    </lineage>
</organism>
<dbReference type="InterPro" id="IPR009057">
    <property type="entry name" value="Homeodomain-like_sf"/>
</dbReference>
<name>A0ABQ3B724_9GAMM</name>
<dbReference type="Gene3D" id="1.10.357.10">
    <property type="entry name" value="Tetracycline Repressor, domain 2"/>
    <property type="match status" value="1"/>
</dbReference>
<evidence type="ECO:0000313" key="7">
    <source>
        <dbReference type="Proteomes" id="UP000601597"/>
    </source>
</evidence>
<feature type="domain" description="HTH tetR-type" evidence="5">
    <location>
        <begin position="24"/>
        <end position="84"/>
    </location>
</feature>
<evidence type="ECO:0000313" key="6">
    <source>
        <dbReference type="EMBL" id="GGY82699.1"/>
    </source>
</evidence>
<comment type="caution">
    <text evidence="6">The sequence shown here is derived from an EMBL/GenBank/DDBJ whole genome shotgun (WGS) entry which is preliminary data.</text>
</comment>
<evidence type="ECO:0000256" key="2">
    <source>
        <dbReference type="ARBA" id="ARBA00023125"/>
    </source>
</evidence>
<proteinExistence type="predicted"/>
<keyword evidence="2 4" id="KW-0238">DNA-binding</keyword>
<dbReference type="EMBL" id="BMXV01000008">
    <property type="protein sequence ID" value="GGY82699.1"/>
    <property type="molecule type" value="Genomic_DNA"/>
</dbReference>
<reference evidence="7" key="1">
    <citation type="journal article" date="2019" name="Int. J. Syst. Evol. Microbiol.">
        <title>The Global Catalogue of Microorganisms (GCM) 10K type strain sequencing project: providing services to taxonomists for standard genome sequencing and annotation.</title>
        <authorList>
            <consortium name="The Broad Institute Genomics Platform"/>
            <consortium name="The Broad Institute Genome Sequencing Center for Infectious Disease"/>
            <person name="Wu L."/>
            <person name="Ma J."/>
        </authorList>
    </citation>
    <scope>NUCLEOTIDE SEQUENCE [LARGE SCALE GENOMIC DNA]</scope>
    <source>
        <strain evidence="7">KCTC 22280</strain>
    </source>
</reference>
<dbReference type="InterPro" id="IPR001647">
    <property type="entry name" value="HTH_TetR"/>
</dbReference>
<protein>
    <recommendedName>
        <fullName evidence="5">HTH tetR-type domain-containing protein</fullName>
    </recommendedName>
</protein>
<evidence type="ECO:0000256" key="1">
    <source>
        <dbReference type="ARBA" id="ARBA00023015"/>
    </source>
</evidence>